<keyword evidence="6 19" id="KW-0812">Transmembrane</keyword>
<dbReference type="OrthoDB" id="9789934at2"/>
<protein>
    <submittedName>
        <fullName evidence="20">Undecaprenol kinase</fullName>
        <ecNumber evidence="20">2.7.1.66</ecNumber>
    </submittedName>
</protein>
<keyword evidence="3" id="KW-1003">Cell membrane</keyword>
<keyword evidence="18" id="KW-0460">Magnesium</keyword>
<keyword evidence="14" id="KW-1208">Phospholipid metabolism</keyword>
<feature type="binding site" evidence="17">
    <location>
        <begin position="95"/>
        <end position="96"/>
    </location>
    <ligand>
        <name>ATP</name>
        <dbReference type="ChEBI" id="CHEBI:30616"/>
    </ligand>
</feature>
<evidence type="ECO:0000256" key="13">
    <source>
        <dbReference type="ARBA" id="ARBA00023209"/>
    </source>
</evidence>
<dbReference type="Proteomes" id="UP000006294">
    <property type="component" value="Chromosome"/>
</dbReference>
<feature type="binding site" evidence="18">
    <location>
        <position position="29"/>
    </location>
    <ligand>
        <name>a divalent metal cation</name>
        <dbReference type="ChEBI" id="CHEBI:60240"/>
    </ligand>
</feature>
<evidence type="ECO:0000313" key="20">
    <source>
        <dbReference type="EMBL" id="BAM47246.1"/>
    </source>
</evidence>
<evidence type="ECO:0000256" key="5">
    <source>
        <dbReference type="ARBA" id="ARBA00022679"/>
    </source>
</evidence>
<evidence type="ECO:0000256" key="9">
    <source>
        <dbReference type="ARBA" id="ARBA00022840"/>
    </source>
</evidence>
<evidence type="ECO:0000256" key="8">
    <source>
        <dbReference type="ARBA" id="ARBA00022777"/>
    </source>
</evidence>
<feature type="binding site" evidence="18">
    <location>
        <position position="77"/>
    </location>
    <ligand>
        <name>a divalent metal cation</name>
        <dbReference type="ChEBI" id="CHEBI:60240"/>
    </ligand>
</feature>
<dbReference type="CDD" id="cd14265">
    <property type="entry name" value="UDPK_IM_like"/>
    <property type="match status" value="1"/>
</dbReference>
<proteinExistence type="inferred from homology"/>
<comment type="similarity">
    <text evidence="2">Belongs to the bacterial diacylglycerol kinase family.</text>
</comment>
<dbReference type="PATRIC" id="fig|698758.3.peg.1111"/>
<dbReference type="GO" id="GO:0005886">
    <property type="term" value="C:plasma membrane"/>
    <property type="evidence" value="ECO:0007669"/>
    <property type="project" value="UniProtKB-SubCell"/>
</dbReference>
<evidence type="ECO:0000256" key="18">
    <source>
        <dbReference type="PIRSR" id="PIRSR600829-4"/>
    </source>
</evidence>
<evidence type="ECO:0000256" key="15">
    <source>
        <dbReference type="PIRSR" id="PIRSR600829-1"/>
    </source>
</evidence>
<accession>K0J3T4</accession>
<feature type="transmembrane region" description="Helical" evidence="19">
    <location>
        <begin position="97"/>
        <end position="118"/>
    </location>
</feature>
<dbReference type="GO" id="GO:0046872">
    <property type="term" value="F:metal ion binding"/>
    <property type="evidence" value="ECO:0007669"/>
    <property type="project" value="UniProtKB-KW"/>
</dbReference>
<keyword evidence="4" id="KW-0444">Lipid biosynthesis</keyword>
<gene>
    <name evidence="20" type="ordered locus">AXY_11140</name>
</gene>
<dbReference type="GO" id="GO:0005524">
    <property type="term" value="F:ATP binding"/>
    <property type="evidence" value="ECO:0007669"/>
    <property type="project" value="UniProtKB-KW"/>
</dbReference>
<keyword evidence="13" id="KW-0594">Phospholipid biosynthesis</keyword>
<feature type="binding site" evidence="17">
    <location>
        <position position="17"/>
    </location>
    <ligand>
        <name>ATP</name>
        <dbReference type="ChEBI" id="CHEBI:30616"/>
    </ligand>
</feature>
<dbReference type="RefSeq" id="WP_015009851.1">
    <property type="nucleotide sequence ID" value="NC_018704.1"/>
</dbReference>
<dbReference type="EC" id="2.7.1.66" evidence="20"/>
<feature type="transmembrane region" description="Helical" evidence="19">
    <location>
        <begin position="32"/>
        <end position="51"/>
    </location>
</feature>
<dbReference type="InterPro" id="IPR033717">
    <property type="entry name" value="UDPK"/>
</dbReference>
<dbReference type="AlphaFoldDB" id="K0J3T4"/>
<evidence type="ECO:0000256" key="1">
    <source>
        <dbReference type="ARBA" id="ARBA00004651"/>
    </source>
</evidence>
<reference evidence="20 21" key="1">
    <citation type="submission" date="2011-01" db="EMBL/GenBank/DDBJ databases">
        <title>Whole genome sequence of Amphibacillus xylinus NBRC 15112.</title>
        <authorList>
            <person name="Nakazawa H."/>
            <person name="Katano Y."/>
            <person name="Nakamura S."/>
            <person name="Sasagawa M."/>
            <person name="Fukada J."/>
            <person name="Arai T."/>
            <person name="Sasakura N."/>
            <person name="Mochizuki D."/>
            <person name="Hosoyama A."/>
            <person name="Harada K."/>
            <person name="Horikawa H."/>
            <person name="Kato Y."/>
            <person name="Harada T."/>
            <person name="Sasaki K."/>
            <person name="Sekiguchi M."/>
            <person name="Hodoyama M."/>
            <person name="Nishiko R."/>
            <person name="Narita H."/>
            <person name="Hanamaki A."/>
            <person name="Hata C."/>
            <person name="Konno Y."/>
            <person name="Niimura Y."/>
            <person name="Yamazaki S."/>
            <person name="Fujita N."/>
        </authorList>
    </citation>
    <scope>NUCLEOTIDE SEQUENCE [LARGE SCALE GENOMIC DNA]</scope>
    <source>
        <strain evidence="21">ATCC 51415 / DSM 6626 / JCM 7361 / LMG 17667 / NBRC 15112 / Ep01</strain>
    </source>
</reference>
<evidence type="ECO:0000256" key="2">
    <source>
        <dbReference type="ARBA" id="ARBA00005967"/>
    </source>
</evidence>
<dbReference type="EMBL" id="AP012050">
    <property type="protein sequence ID" value="BAM47246.1"/>
    <property type="molecule type" value="Genomic_DNA"/>
</dbReference>
<dbReference type="Gene3D" id="1.10.287.3610">
    <property type="match status" value="1"/>
</dbReference>
<organism evidence="20 21">
    <name type="scientific">Amphibacillus xylanus (strain ATCC 51415 / DSM 6626 / JCM 7361 / LMG 17667 / NBRC 15112 / Ep01)</name>
    <dbReference type="NCBI Taxonomy" id="698758"/>
    <lineage>
        <taxon>Bacteria</taxon>
        <taxon>Bacillati</taxon>
        <taxon>Bacillota</taxon>
        <taxon>Bacilli</taxon>
        <taxon>Bacillales</taxon>
        <taxon>Bacillaceae</taxon>
        <taxon>Amphibacillus</taxon>
    </lineage>
</organism>
<evidence type="ECO:0000313" key="21">
    <source>
        <dbReference type="Proteomes" id="UP000006294"/>
    </source>
</evidence>
<name>K0J3T4_AMPXN</name>
<evidence type="ECO:0000256" key="3">
    <source>
        <dbReference type="ARBA" id="ARBA00022475"/>
    </source>
</evidence>
<feature type="binding site" evidence="17">
    <location>
        <position position="77"/>
    </location>
    <ligand>
        <name>ATP</name>
        <dbReference type="ChEBI" id="CHEBI:30616"/>
    </ligand>
</feature>
<evidence type="ECO:0000256" key="14">
    <source>
        <dbReference type="ARBA" id="ARBA00023264"/>
    </source>
</evidence>
<feature type="binding site" evidence="17">
    <location>
        <position position="29"/>
    </location>
    <ligand>
        <name>ATP</name>
        <dbReference type="ChEBI" id="CHEBI:30616"/>
    </ligand>
</feature>
<keyword evidence="18" id="KW-0479">Metal-binding</keyword>
<evidence type="ECO:0000256" key="12">
    <source>
        <dbReference type="ARBA" id="ARBA00023136"/>
    </source>
</evidence>
<dbReference type="KEGG" id="axl:AXY_11140"/>
<keyword evidence="21" id="KW-1185">Reference proteome</keyword>
<evidence type="ECO:0000256" key="17">
    <source>
        <dbReference type="PIRSR" id="PIRSR600829-3"/>
    </source>
</evidence>
<dbReference type="GO" id="GO:0008654">
    <property type="term" value="P:phospholipid biosynthetic process"/>
    <property type="evidence" value="ECO:0007669"/>
    <property type="project" value="UniProtKB-KW"/>
</dbReference>
<evidence type="ECO:0000256" key="11">
    <source>
        <dbReference type="ARBA" id="ARBA00023098"/>
    </source>
</evidence>
<evidence type="ECO:0000256" key="7">
    <source>
        <dbReference type="ARBA" id="ARBA00022741"/>
    </source>
</evidence>
<dbReference type="GO" id="GO:0036433">
    <property type="term" value="F:di-trans, poly-cis-undecaprenol kinase activity"/>
    <property type="evidence" value="ECO:0007669"/>
    <property type="project" value="UniProtKB-EC"/>
</dbReference>
<feature type="transmembrane region" description="Helical" evidence="19">
    <location>
        <begin position="57"/>
        <end position="76"/>
    </location>
</feature>
<dbReference type="STRING" id="698758.AXY_11140"/>
<evidence type="ECO:0000256" key="6">
    <source>
        <dbReference type="ARBA" id="ARBA00022692"/>
    </source>
</evidence>
<keyword evidence="7 17" id="KW-0547">Nucleotide-binding</keyword>
<dbReference type="InterPro" id="IPR036945">
    <property type="entry name" value="DAGK_sf"/>
</dbReference>
<keyword evidence="5 20" id="KW-0808">Transferase</keyword>
<dbReference type="HOGENOM" id="CLU_112343_2_2_9"/>
<feature type="binding site" evidence="16">
    <location>
        <position position="70"/>
    </location>
    <ligand>
        <name>substrate</name>
    </ligand>
</feature>
<sequence length="127" mass="14256">MRLGFRENKKKRVGFSYAINGLKIAFKNEINIRIHFTIALLVIIGGFIFSISLLEWVLLILMIGFVITAELINTAVETMLDHLAPNWHPVVGSIKDLTASAVLVSSIVAFIVGIIIFIPKFIEWFTL</sequence>
<dbReference type="PANTHER" id="PTHR34299:SF1">
    <property type="entry name" value="DIACYLGLYCEROL KINASE"/>
    <property type="match status" value="1"/>
</dbReference>
<evidence type="ECO:0000256" key="4">
    <source>
        <dbReference type="ARBA" id="ARBA00022516"/>
    </source>
</evidence>
<keyword evidence="8 20" id="KW-0418">Kinase</keyword>
<feature type="active site" description="Proton acceptor" evidence="15">
    <location>
        <position position="70"/>
    </location>
</feature>
<dbReference type="PANTHER" id="PTHR34299">
    <property type="entry name" value="DIACYLGLYCEROL KINASE"/>
    <property type="match status" value="1"/>
</dbReference>
<evidence type="ECO:0000256" key="19">
    <source>
        <dbReference type="SAM" id="Phobius"/>
    </source>
</evidence>
<comment type="cofactor">
    <cofactor evidence="18">
        <name>Mg(2+)</name>
        <dbReference type="ChEBI" id="CHEBI:18420"/>
    </cofactor>
    <text evidence="18">Mn(2+), Zn(2+), Cd(2+) and Co(2+) support activity to lesser extents.</text>
</comment>
<dbReference type="Pfam" id="PF01219">
    <property type="entry name" value="DAGK_prokar"/>
    <property type="match status" value="1"/>
</dbReference>
<keyword evidence="9 17" id="KW-0067">ATP-binding</keyword>
<keyword evidence="10 19" id="KW-1133">Transmembrane helix</keyword>
<comment type="subcellular location">
    <subcellularLocation>
        <location evidence="1">Cell membrane</location>
        <topology evidence="1">Multi-pass membrane protein</topology>
    </subcellularLocation>
</comment>
<evidence type="ECO:0000256" key="10">
    <source>
        <dbReference type="ARBA" id="ARBA00022989"/>
    </source>
</evidence>
<dbReference type="eggNOG" id="COG0818">
    <property type="taxonomic scope" value="Bacteria"/>
</dbReference>
<keyword evidence="11" id="KW-0443">Lipid metabolism</keyword>
<dbReference type="InterPro" id="IPR000829">
    <property type="entry name" value="DAGK"/>
</dbReference>
<evidence type="ECO:0000256" key="16">
    <source>
        <dbReference type="PIRSR" id="PIRSR600829-2"/>
    </source>
</evidence>
<keyword evidence="12 19" id="KW-0472">Membrane</keyword>